<dbReference type="EMBL" id="PDJD01000001">
    <property type="protein sequence ID" value="PFG18524.1"/>
    <property type="molecule type" value="Genomic_DNA"/>
</dbReference>
<dbReference type="AlphaFoldDB" id="A0A2A9CVT0"/>
<gene>
    <name evidence="1" type="ORF">ATL40_0061</name>
</gene>
<sequence>MPWRWANTSLCGARQRGARCSCGSPCEGAEVGVKHTERRVVPPALRRGRGVLTASAAVVALLNEGFAENNMGYLFHLTTFVEGEVAGHGEIQGFARAVWKCDGVYTAAGTSLDLAGAAEQTVVVGEITLDGTFLAGESFTVPLAPGGARTRWCRAWRARAW</sequence>
<organism evidence="1 2">
    <name type="scientific">Serinibacter salmoneus</name>
    <dbReference type="NCBI Taxonomy" id="556530"/>
    <lineage>
        <taxon>Bacteria</taxon>
        <taxon>Bacillati</taxon>
        <taxon>Actinomycetota</taxon>
        <taxon>Actinomycetes</taxon>
        <taxon>Micrococcales</taxon>
        <taxon>Beutenbergiaceae</taxon>
        <taxon>Serinibacter</taxon>
    </lineage>
</organism>
<reference evidence="1 2" key="1">
    <citation type="submission" date="2017-10" db="EMBL/GenBank/DDBJ databases">
        <title>Sequencing the genomes of 1000 actinobacteria strains.</title>
        <authorList>
            <person name="Klenk H.-P."/>
        </authorList>
    </citation>
    <scope>NUCLEOTIDE SEQUENCE [LARGE SCALE GENOMIC DNA]</scope>
    <source>
        <strain evidence="1 2">DSM 21801</strain>
    </source>
</reference>
<protein>
    <submittedName>
        <fullName evidence="1">Uncharacterized protein</fullName>
    </submittedName>
</protein>
<evidence type="ECO:0000313" key="2">
    <source>
        <dbReference type="Proteomes" id="UP000224915"/>
    </source>
</evidence>
<proteinExistence type="predicted"/>
<keyword evidence="2" id="KW-1185">Reference proteome</keyword>
<dbReference type="Proteomes" id="UP000224915">
    <property type="component" value="Unassembled WGS sequence"/>
</dbReference>
<accession>A0A2A9CVT0</accession>
<evidence type="ECO:0000313" key="1">
    <source>
        <dbReference type="EMBL" id="PFG18524.1"/>
    </source>
</evidence>
<comment type="caution">
    <text evidence="1">The sequence shown here is derived from an EMBL/GenBank/DDBJ whole genome shotgun (WGS) entry which is preliminary data.</text>
</comment>
<name>A0A2A9CVT0_9MICO</name>